<dbReference type="AlphaFoldDB" id="A0A669R394"/>
<keyword evidence="1" id="KW-0472">Membrane</keyword>
<keyword evidence="1" id="KW-1133">Transmembrane helix</keyword>
<evidence type="ECO:0000256" key="1">
    <source>
        <dbReference type="SAM" id="Phobius"/>
    </source>
</evidence>
<feature type="transmembrane region" description="Helical" evidence="1">
    <location>
        <begin position="43"/>
        <end position="66"/>
    </location>
</feature>
<organism evidence="2 3">
    <name type="scientific">Phasianus colchicus</name>
    <name type="common">Common pheasant</name>
    <dbReference type="NCBI Taxonomy" id="9054"/>
    <lineage>
        <taxon>Eukaryota</taxon>
        <taxon>Metazoa</taxon>
        <taxon>Chordata</taxon>
        <taxon>Craniata</taxon>
        <taxon>Vertebrata</taxon>
        <taxon>Euteleostomi</taxon>
        <taxon>Archelosauria</taxon>
        <taxon>Archosauria</taxon>
        <taxon>Dinosauria</taxon>
        <taxon>Saurischia</taxon>
        <taxon>Theropoda</taxon>
        <taxon>Coelurosauria</taxon>
        <taxon>Aves</taxon>
        <taxon>Neognathae</taxon>
        <taxon>Galloanserae</taxon>
        <taxon>Galliformes</taxon>
        <taxon>Phasianidae</taxon>
        <taxon>Phasianinae</taxon>
        <taxon>Phasianus</taxon>
    </lineage>
</organism>
<accession>A0A669R394</accession>
<dbReference type="Ensembl" id="ENSPCLT00000030431.1">
    <property type="protein sequence ID" value="ENSPCLP00000021966.1"/>
    <property type="gene ID" value="ENSPCLG00000019315.1"/>
</dbReference>
<sequence>CCQSPGESDVGDVECNSRLDPTKTTLLKVSAILNHPSLQKDMFVFFAESAPLMCLPSMCLSCVLPLDGDRLRRKEFHGLRLHSSAASRMLSFFSSKPPEDISPGLALALEVKC</sequence>
<reference evidence="2" key="1">
    <citation type="submission" date="2025-08" db="UniProtKB">
        <authorList>
            <consortium name="Ensembl"/>
        </authorList>
    </citation>
    <scope>IDENTIFICATION</scope>
</reference>
<evidence type="ECO:0000313" key="2">
    <source>
        <dbReference type="Ensembl" id="ENSPCLP00000021966.1"/>
    </source>
</evidence>
<proteinExistence type="predicted"/>
<reference evidence="2" key="2">
    <citation type="submission" date="2025-09" db="UniProtKB">
        <authorList>
            <consortium name="Ensembl"/>
        </authorList>
    </citation>
    <scope>IDENTIFICATION</scope>
</reference>
<keyword evidence="1" id="KW-0812">Transmembrane</keyword>
<evidence type="ECO:0000313" key="3">
    <source>
        <dbReference type="Proteomes" id="UP000472261"/>
    </source>
</evidence>
<name>A0A669R394_PHACC</name>
<keyword evidence="3" id="KW-1185">Reference proteome</keyword>
<protein>
    <submittedName>
        <fullName evidence="2">Uncharacterized protein</fullName>
    </submittedName>
</protein>
<dbReference type="Proteomes" id="UP000472261">
    <property type="component" value="Unplaced"/>
</dbReference>